<dbReference type="InterPro" id="IPR036161">
    <property type="entry name" value="RPB6/omega-like_sf"/>
</dbReference>
<dbReference type="PANTHER" id="PTHR34476">
    <property type="entry name" value="DNA-DIRECTED RNA POLYMERASE SUBUNIT OMEGA"/>
    <property type="match status" value="1"/>
</dbReference>
<protein>
    <recommendedName>
        <fullName evidence="3 11">DNA-directed RNA polymerase subunit omega</fullName>
        <shortName evidence="11">RNAP omega subunit</shortName>
        <ecNumber evidence="2 11">2.7.7.6</ecNumber>
    </recommendedName>
    <alternativeName>
        <fullName evidence="9 11">RNA polymerase omega subunit</fullName>
    </alternativeName>
    <alternativeName>
        <fullName evidence="8 11">Transcriptase subunit omega</fullName>
    </alternativeName>
</protein>
<dbReference type="RefSeq" id="WP_020915439.1">
    <property type="nucleotide sequence ID" value="NC_021885.1"/>
</dbReference>
<comment type="function">
    <text evidence="11">Promotes RNA polymerase assembly. Latches the N- and C-terminal regions of the beta' subunit thereby facilitating its interaction with the beta and alpha subunits.</text>
</comment>
<dbReference type="Proteomes" id="UP000015216">
    <property type="component" value="Chromosome"/>
</dbReference>
<evidence type="ECO:0000256" key="3">
    <source>
        <dbReference type="ARBA" id="ARBA00013725"/>
    </source>
</evidence>
<organism evidence="12 13">
    <name type="scientific">Candidatus Profftella armatura</name>
    <dbReference type="NCBI Taxonomy" id="669502"/>
    <lineage>
        <taxon>Bacteria</taxon>
        <taxon>Pseudomonadati</taxon>
        <taxon>Pseudomonadota</taxon>
        <taxon>Betaproteobacteria</taxon>
        <taxon>Candidatus Profftella</taxon>
    </lineage>
</organism>
<dbReference type="Pfam" id="PF01192">
    <property type="entry name" value="RNA_pol_Rpb6"/>
    <property type="match status" value="1"/>
</dbReference>
<name>S5R3T8_9PROT</name>
<evidence type="ECO:0000256" key="8">
    <source>
        <dbReference type="ARBA" id="ARBA00029924"/>
    </source>
</evidence>
<dbReference type="SMART" id="SM01409">
    <property type="entry name" value="RNA_pol_Rpb6"/>
    <property type="match status" value="1"/>
</dbReference>
<proteinExistence type="inferred from homology"/>
<evidence type="ECO:0000256" key="5">
    <source>
        <dbReference type="ARBA" id="ARBA00022679"/>
    </source>
</evidence>
<dbReference type="OrthoDB" id="9796300at2"/>
<reference evidence="12 13" key="1">
    <citation type="journal article" date="2013" name="Curr. Biol.">
        <title>Defensive bacteriome symbiont with a drastically reduced genome.</title>
        <authorList>
            <person name="Nakabachi A."/>
            <person name="Ueoka R."/>
            <person name="Oshima K."/>
            <person name="Teta R."/>
            <person name="Mangoni A."/>
            <person name="Gurgui M."/>
            <person name="Oldham N.J."/>
            <person name="van Echten-Deckert G."/>
            <person name="Okamura K."/>
            <person name="Yamamoto K."/>
            <person name="Inoue H."/>
            <person name="Ohkuma M."/>
            <person name="Hongoh Y."/>
            <person name="Miyagishima S.Y."/>
            <person name="Hattori M."/>
            <person name="Piel J."/>
            <person name="Fukatsu T."/>
        </authorList>
    </citation>
    <scope>NUCLEOTIDE SEQUENCE [LARGE SCALE GENOMIC DNA]</scope>
    <source>
        <strain evidence="12 13">DC</strain>
    </source>
</reference>
<keyword evidence="6 11" id="KW-0548">Nucleotidyltransferase</keyword>
<evidence type="ECO:0000256" key="11">
    <source>
        <dbReference type="HAMAP-Rule" id="MF_00366"/>
    </source>
</evidence>
<accession>S5R3T8</accession>
<dbReference type="InterPro" id="IPR006110">
    <property type="entry name" value="Pol_omega/Rpo6/RPB6"/>
</dbReference>
<dbReference type="eggNOG" id="COG1758">
    <property type="taxonomic scope" value="Bacteria"/>
</dbReference>
<comment type="similarity">
    <text evidence="1 11">Belongs to the RNA polymerase subunit omega family.</text>
</comment>
<dbReference type="NCBIfam" id="TIGR00690">
    <property type="entry name" value="rpoZ"/>
    <property type="match status" value="1"/>
</dbReference>
<evidence type="ECO:0000313" key="12">
    <source>
        <dbReference type="EMBL" id="AGS06864.1"/>
    </source>
</evidence>
<gene>
    <name evidence="11 12" type="primary">rpoZ</name>
    <name evidence="12" type="ORF">SSDC_00865</name>
</gene>
<evidence type="ECO:0000313" key="13">
    <source>
        <dbReference type="Proteomes" id="UP000015216"/>
    </source>
</evidence>
<dbReference type="HAMAP" id="MF_00366">
    <property type="entry name" value="RNApol_bact_RpoZ"/>
    <property type="match status" value="1"/>
</dbReference>
<dbReference type="GeneID" id="301553040"/>
<keyword evidence="7 11" id="KW-0804">Transcription</keyword>
<dbReference type="STRING" id="669502.SSDC_00865"/>
<keyword evidence="4 11" id="KW-0240">DNA-directed RNA polymerase</keyword>
<keyword evidence="13" id="KW-1185">Reference proteome</keyword>
<evidence type="ECO:0000256" key="2">
    <source>
        <dbReference type="ARBA" id="ARBA00012418"/>
    </source>
</evidence>
<dbReference type="GO" id="GO:0000428">
    <property type="term" value="C:DNA-directed RNA polymerase complex"/>
    <property type="evidence" value="ECO:0007669"/>
    <property type="project" value="UniProtKB-KW"/>
</dbReference>
<comment type="catalytic activity">
    <reaction evidence="10 11">
        <text>RNA(n) + a ribonucleoside 5'-triphosphate = RNA(n+1) + diphosphate</text>
        <dbReference type="Rhea" id="RHEA:21248"/>
        <dbReference type="Rhea" id="RHEA-COMP:14527"/>
        <dbReference type="Rhea" id="RHEA-COMP:17342"/>
        <dbReference type="ChEBI" id="CHEBI:33019"/>
        <dbReference type="ChEBI" id="CHEBI:61557"/>
        <dbReference type="ChEBI" id="CHEBI:140395"/>
        <dbReference type="EC" id="2.7.7.6"/>
    </reaction>
</comment>
<dbReference type="HOGENOM" id="CLU_125406_5_2_4"/>
<evidence type="ECO:0000256" key="4">
    <source>
        <dbReference type="ARBA" id="ARBA00022478"/>
    </source>
</evidence>
<evidence type="ECO:0000256" key="9">
    <source>
        <dbReference type="ARBA" id="ARBA00030998"/>
    </source>
</evidence>
<evidence type="ECO:0000256" key="10">
    <source>
        <dbReference type="ARBA" id="ARBA00048552"/>
    </source>
</evidence>
<dbReference type="GO" id="GO:0003677">
    <property type="term" value="F:DNA binding"/>
    <property type="evidence" value="ECO:0007669"/>
    <property type="project" value="UniProtKB-UniRule"/>
</dbReference>
<dbReference type="PATRIC" id="fig|669502.6.peg.168"/>
<sequence>MERVTIEDGLKKINNRFKLTLCAVYRARQLLKGHTKKIIGCDNDKVTVIALREISHGKIGVEMLKKVPY</sequence>
<dbReference type="PANTHER" id="PTHR34476:SF1">
    <property type="entry name" value="DNA-DIRECTED RNA POLYMERASE SUBUNIT OMEGA"/>
    <property type="match status" value="1"/>
</dbReference>
<dbReference type="GO" id="GO:0003899">
    <property type="term" value="F:DNA-directed RNA polymerase activity"/>
    <property type="evidence" value="ECO:0007669"/>
    <property type="project" value="UniProtKB-UniRule"/>
</dbReference>
<dbReference type="SUPFAM" id="SSF63562">
    <property type="entry name" value="RPB6/omega subunit-like"/>
    <property type="match status" value="1"/>
</dbReference>
<evidence type="ECO:0000256" key="6">
    <source>
        <dbReference type="ARBA" id="ARBA00022695"/>
    </source>
</evidence>
<evidence type="ECO:0000256" key="1">
    <source>
        <dbReference type="ARBA" id="ARBA00006711"/>
    </source>
</evidence>
<keyword evidence="5 11" id="KW-0808">Transferase</keyword>
<dbReference type="AlphaFoldDB" id="S5R3T8"/>
<evidence type="ECO:0000256" key="7">
    <source>
        <dbReference type="ARBA" id="ARBA00023163"/>
    </source>
</evidence>
<comment type="subunit">
    <text evidence="11">The RNAP catalytic core consists of 2 alpha, 1 beta, 1 beta' and 1 omega subunit. When a sigma factor is associated with the core the holoenzyme is formed, which can initiate transcription.</text>
</comment>
<dbReference type="InterPro" id="IPR003716">
    <property type="entry name" value="DNA-dir_RNA_pol_omega"/>
</dbReference>
<dbReference type="EC" id="2.7.7.6" evidence="2 11"/>
<dbReference type="EMBL" id="CP003468">
    <property type="protein sequence ID" value="AGS06864.1"/>
    <property type="molecule type" value="Genomic_DNA"/>
</dbReference>
<dbReference type="GO" id="GO:0006351">
    <property type="term" value="P:DNA-templated transcription"/>
    <property type="evidence" value="ECO:0007669"/>
    <property type="project" value="UniProtKB-UniRule"/>
</dbReference>
<dbReference type="KEGG" id="ssdc:SSDC_00865"/>
<dbReference type="Gene3D" id="3.90.940.10">
    <property type="match status" value="1"/>
</dbReference>